<name>A0A0A9CEP9_ARUDO</name>
<protein>
    <submittedName>
        <fullName evidence="2">Uncharacterized protein</fullName>
    </submittedName>
</protein>
<feature type="region of interest" description="Disordered" evidence="1">
    <location>
        <begin position="1"/>
        <end position="35"/>
    </location>
</feature>
<accession>A0A0A9CEP9</accession>
<evidence type="ECO:0000313" key="2">
    <source>
        <dbReference type="EMBL" id="JAD72933.1"/>
    </source>
</evidence>
<reference evidence="2" key="2">
    <citation type="journal article" date="2015" name="Data Brief">
        <title>Shoot transcriptome of the giant reed, Arundo donax.</title>
        <authorList>
            <person name="Barrero R.A."/>
            <person name="Guerrero F.D."/>
            <person name="Moolhuijzen P."/>
            <person name="Goolsby J.A."/>
            <person name="Tidwell J."/>
            <person name="Bellgard S.E."/>
            <person name="Bellgard M.I."/>
        </authorList>
    </citation>
    <scope>NUCLEOTIDE SEQUENCE</scope>
    <source>
        <tissue evidence="2">Shoot tissue taken approximately 20 cm above the soil surface</tissue>
    </source>
</reference>
<feature type="compositionally biased region" description="Low complexity" evidence="1">
    <location>
        <begin position="18"/>
        <end position="35"/>
    </location>
</feature>
<organism evidence="2">
    <name type="scientific">Arundo donax</name>
    <name type="common">Giant reed</name>
    <name type="synonym">Donax arundinaceus</name>
    <dbReference type="NCBI Taxonomy" id="35708"/>
    <lineage>
        <taxon>Eukaryota</taxon>
        <taxon>Viridiplantae</taxon>
        <taxon>Streptophyta</taxon>
        <taxon>Embryophyta</taxon>
        <taxon>Tracheophyta</taxon>
        <taxon>Spermatophyta</taxon>
        <taxon>Magnoliopsida</taxon>
        <taxon>Liliopsida</taxon>
        <taxon>Poales</taxon>
        <taxon>Poaceae</taxon>
        <taxon>PACMAD clade</taxon>
        <taxon>Arundinoideae</taxon>
        <taxon>Arundineae</taxon>
        <taxon>Arundo</taxon>
    </lineage>
</organism>
<evidence type="ECO:0000256" key="1">
    <source>
        <dbReference type="SAM" id="MobiDB-lite"/>
    </source>
</evidence>
<proteinExistence type="predicted"/>
<dbReference type="EMBL" id="GBRH01224962">
    <property type="protein sequence ID" value="JAD72933.1"/>
    <property type="molecule type" value="Transcribed_RNA"/>
</dbReference>
<reference evidence="2" key="1">
    <citation type="submission" date="2014-09" db="EMBL/GenBank/DDBJ databases">
        <authorList>
            <person name="Magalhaes I.L.F."/>
            <person name="Oliveira U."/>
            <person name="Santos F.R."/>
            <person name="Vidigal T.H.D.A."/>
            <person name="Brescovit A.D."/>
            <person name="Santos A.J."/>
        </authorList>
    </citation>
    <scope>NUCLEOTIDE SEQUENCE</scope>
    <source>
        <tissue evidence="2">Shoot tissue taken approximately 20 cm above the soil surface</tissue>
    </source>
</reference>
<dbReference type="AlphaFoldDB" id="A0A0A9CEP9"/>
<sequence>MPRKPSARPWSGCKPACSSSAAGASARSRGRSWAA</sequence>